<dbReference type="EMBL" id="SOEG01000009">
    <property type="protein sequence ID" value="TDX51945.1"/>
    <property type="molecule type" value="Genomic_DNA"/>
</dbReference>
<reference evidence="1 2" key="1">
    <citation type="submission" date="2019-03" db="EMBL/GenBank/DDBJ databases">
        <title>Subsurface microbial communities from deep shales in Ohio and West Virginia, USA.</title>
        <authorList>
            <person name="Wrighton K."/>
        </authorList>
    </citation>
    <scope>NUCLEOTIDE SEQUENCE [LARGE SCALE GENOMIC DNA]</scope>
    <source>
        <strain evidence="1 2">MSL 6dP</strain>
    </source>
</reference>
<protein>
    <submittedName>
        <fullName evidence="1">Uncharacterized protein</fullName>
    </submittedName>
</protein>
<evidence type="ECO:0000313" key="2">
    <source>
        <dbReference type="Proteomes" id="UP000295832"/>
    </source>
</evidence>
<organism evidence="1 2">
    <name type="scientific">Orenia marismortui</name>
    <dbReference type="NCBI Taxonomy" id="46469"/>
    <lineage>
        <taxon>Bacteria</taxon>
        <taxon>Bacillati</taxon>
        <taxon>Bacillota</taxon>
        <taxon>Clostridia</taxon>
        <taxon>Halanaerobiales</taxon>
        <taxon>Halobacteroidaceae</taxon>
        <taxon>Orenia</taxon>
    </lineage>
</organism>
<accession>A0A4R8H4T3</accession>
<proteinExistence type="predicted"/>
<dbReference type="RefSeq" id="WP_134116203.1">
    <property type="nucleotide sequence ID" value="NZ_SOEG01000009.1"/>
</dbReference>
<dbReference type="AlphaFoldDB" id="A0A4R8H4T3"/>
<comment type="caution">
    <text evidence="1">The sequence shown here is derived from an EMBL/GenBank/DDBJ whole genome shotgun (WGS) entry which is preliminary data.</text>
</comment>
<gene>
    <name evidence="1" type="ORF">C7959_10969</name>
</gene>
<dbReference type="Proteomes" id="UP000295832">
    <property type="component" value="Unassembled WGS sequence"/>
</dbReference>
<keyword evidence="2" id="KW-1185">Reference proteome</keyword>
<sequence>MNRSDKINIIFPNGEIIKCHDLIALTRNYKFEEEFEHFVIGDWSLEEIIDNKLFLTQILNNQIKDRLSNEDEILFKNILDKQEKVKEKVKAELSDEERELYDELFPENKLILSSQDPEKFSEDDLIDFFEDVLYNLDSEEYNNDLDITDANIEKESEQSNVISLDKYRNKTCLD</sequence>
<name>A0A4R8H4T3_9FIRM</name>
<evidence type="ECO:0000313" key="1">
    <source>
        <dbReference type="EMBL" id="TDX51945.1"/>
    </source>
</evidence>